<dbReference type="EMBL" id="WOCE01000011">
    <property type="protein sequence ID" value="KAE9604735.1"/>
    <property type="molecule type" value="Genomic_DNA"/>
</dbReference>
<evidence type="ECO:0000313" key="2">
    <source>
        <dbReference type="EMBL" id="KAE9604735.1"/>
    </source>
</evidence>
<keyword evidence="3" id="KW-1185">Reference proteome</keyword>
<evidence type="ECO:0008006" key="4">
    <source>
        <dbReference type="Google" id="ProtNLM"/>
    </source>
</evidence>
<keyword evidence="1" id="KW-0732">Signal</keyword>
<dbReference type="PROSITE" id="PS51257">
    <property type="entry name" value="PROKAR_LIPOPROTEIN"/>
    <property type="match status" value="1"/>
</dbReference>
<feature type="chain" id="PRO_5025618824" description="Knottin, scorpion toxin" evidence="1">
    <location>
        <begin position="25"/>
        <end position="59"/>
    </location>
</feature>
<accession>A0A6A4PSW6</accession>
<gene>
    <name evidence="2" type="ORF">Lalb_Chr11g0074911</name>
</gene>
<name>A0A6A4PSW6_LUPAL</name>
<sequence length="59" mass="6378">MANRALNYNHLFVIVVLLVAGACGSPKQCDQRCKAMHSDGVGSCGFNSCTCVYKNNCKH</sequence>
<protein>
    <recommendedName>
        <fullName evidence="4">Knottin, scorpion toxin</fullName>
    </recommendedName>
</protein>
<proteinExistence type="predicted"/>
<dbReference type="AlphaFoldDB" id="A0A6A4PSW6"/>
<evidence type="ECO:0000256" key="1">
    <source>
        <dbReference type="SAM" id="SignalP"/>
    </source>
</evidence>
<dbReference type="OrthoDB" id="993238at2759"/>
<organism evidence="2 3">
    <name type="scientific">Lupinus albus</name>
    <name type="common">White lupine</name>
    <name type="synonym">Lupinus termis</name>
    <dbReference type="NCBI Taxonomy" id="3870"/>
    <lineage>
        <taxon>Eukaryota</taxon>
        <taxon>Viridiplantae</taxon>
        <taxon>Streptophyta</taxon>
        <taxon>Embryophyta</taxon>
        <taxon>Tracheophyta</taxon>
        <taxon>Spermatophyta</taxon>
        <taxon>Magnoliopsida</taxon>
        <taxon>eudicotyledons</taxon>
        <taxon>Gunneridae</taxon>
        <taxon>Pentapetalae</taxon>
        <taxon>rosids</taxon>
        <taxon>fabids</taxon>
        <taxon>Fabales</taxon>
        <taxon>Fabaceae</taxon>
        <taxon>Papilionoideae</taxon>
        <taxon>50 kb inversion clade</taxon>
        <taxon>genistoids sensu lato</taxon>
        <taxon>core genistoids</taxon>
        <taxon>Genisteae</taxon>
        <taxon>Lupinus</taxon>
    </lineage>
</organism>
<reference evidence="3" key="1">
    <citation type="journal article" date="2020" name="Nat. Commun.">
        <title>Genome sequence of the cluster root forming white lupin.</title>
        <authorList>
            <person name="Hufnagel B."/>
            <person name="Marques A."/>
            <person name="Soriano A."/>
            <person name="Marques L."/>
            <person name="Divol F."/>
            <person name="Doumas P."/>
            <person name="Sallet E."/>
            <person name="Mancinotti D."/>
            <person name="Carrere S."/>
            <person name="Marande W."/>
            <person name="Arribat S."/>
            <person name="Keller J."/>
            <person name="Huneau C."/>
            <person name="Blein T."/>
            <person name="Aime D."/>
            <person name="Laguerre M."/>
            <person name="Taylor J."/>
            <person name="Schubert V."/>
            <person name="Nelson M."/>
            <person name="Geu-Flores F."/>
            <person name="Crespi M."/>
            <person name="Gallardo-Guerrero K."/>
            <person name="Delaux P.-M."/>
            <person name="Salse J."/>
            <person name="Berges H."/>
            <person name="Guyot R."/>
            <person name="Gouzy J."/>
            <person name="Peret B."/>
        </authorList>
    </citation>
    <scope>NUCLEOTIDE SEQUENCE [LARGE SCALE GENOMIC DNA]</scope>
    <source>
        <strain evidence="3">cv. Amiga</strain>
    </source>
</reference>
<comment type="caution">
    <text evidence="2">The sequence shown here is derived from an EMBL/GenBank/DDBJ whole genome shotgun (WGS) entry which is preliminary data.</text>
</comment>
<evidence type="ECO:0000313" key="3">
    <source>
        <dbReference type="Proteomes" id="UP000447434"/>
    </source>
</evidence>
<dbReference type="Proteomes" id="UP000447434">
    <property type="component" value="Chromosome 11"/>
</dbReference>
<feature type="signal peptide" evidence="1">
    <location>
        <begin position="1"/>
        <end position="24"/>
    </location>
</feature>